<reference evidence="1 2" key="1">
    <citation type="submission" date="2018-08" db="EMBL/GenBank/DDBJ databases">
        <title>Chitinophagaceae sp. K23C18032701, a novel bacterium isolated from forest soil.</title>
        <authorList>
            <person name="Wang C."/>
        </authorList>
    </citation>
    <scope>NUCLEOTIDE SEQUENCE [LARGE SCALE GENOMIC DNA]</scope>
    <source>
        <strain evidence="1 2">K23C18032701</strain>
    </source>
</reference>
<dbReference type="Pfam" id="PF12771">
    <property type="entry name" value="SusD-like_2"/>
    <property type="match status" value="1"/>
</dbReference>
<dbReference type="InterPro" id="IPR011990">
    <property type="entry name" value="TPR-like_helical_dom_sf"/>
</dbReference>
<dbReference type="SUPFAM" id="SSF48452">
    <property type="entry name" value="TPR-like"/>
    <property type="match status" value="1"/>
</dbReference>
<dbReference type="Gene3D" id="1.25.40.390">
    <property type="match status" value="1"/>
</dbReference>
<dbReference type="InterPro" id="IPR024302">
    <property type="entry name" value="SusD-like"/>
</dbReference>
<dbReference type="PROSITE" id="PS51257">
    <property type="entry name" value="PROKAR_LIPOPROTEIN"/>
    <property type="match status" value="1"/>
</dbReference>
<evidence type="ECO:0000313" key="2">
    <source>
        <dbReference type="Proteomes" id="UP000261284"/>
    </source>
</evidence>
<dbReference type="Proteomes" id="UP000261284">
    <property type="component" value="Unassembled WGS sequence"/>
</dbReference>
<keyword evidence="1" id="KW-0449">Lipoprotein</keyword>
<dbReference type="InterPro" id="IPR041662">
    <property type="entry name" value="SusD-like_2"/>
</dbReference>
<dbReference type="EMBL" id="QTJU01000001">
    <property type="protein sequence ID" value="RFM30546.1"/>
    <property type="molecule type" value="Genomic_DNA"/>
</dbReference>
<gene>
    <name evidence="1" type="ORF">DXN05_06220</name>
</gene>
<evidence type="ECO:0000313" key="1">
    <source>
        <dbReference type="EMBL" id="RFM30546.1"/>
    </source>
</evidence>
<sequence>MKKLIFLIAGGVMVAGTSCKKYLDINDNPNSATTGTPEVVLPQALVFTASTMNTLNSYGSQLVGYAVNAGGYGGFGSSVTYNFGSSDYSGIWSNTFDNLNDYQYVINATDTIADYGMYNGAARIMKAFHYQMLVDTYNDVPYSDALKGTGSLTPKYDKAEAIYASLANQLDSGIASLKKAQASLDSDPNSNVKALKVNAGYDPLFKGDVKQWVRFANTIKLRLILRAGNKVAWKNPTFDALGFLTSDAIIQPTFIKDNGQQNPAYDTWSYKYDGSAGNKAWITSIYALGFYNGKKISDENRGTVMYQGYPNVAANQLGFESNSVPSCPAGSVWLPSLGSGALKGPNAGYPAMLAAESYFLQAEAVVRGIIPGNAEALFNKGIEASYTFLYKKADNVTLVGDPVADAAAYHDENDNTDNYLVNFNLATTFDEQIEAIITQKYIALNFVNGAEAFNEYRRTHYPVTAGNSDAVNSFASTQSTSTRPDKLPTRVLYPSTEASNNSGNLPKGINPNTSFIFWALQ</sequence>
<accession>A0A3E1NRH9</accession>
<dbReference type="AlphaFoldDB" id="A0A3E1NRH9"/>
<dbReference type="RefSeq" id="WP_116846302.1">
    <property type="nucleotide sequence ID" value="NZ_QTJU01000001.1"/>
</dbReference>
<protein>
    <submittedName>
        <fullName evidence="1">SusD/RagB family nutrient-binding outer membrane lipoprotein</fullName>
    </submittedName>
</protein>
<name>A0A3E1NRH9_9BACT</name>
<proteinExistence type="predicted"/>
<comment type="caution">
    <text evidence="1">The sequence shown here is derived from an EMBL/GenBank/DDBJ whole genome shotgun (WGS) entry which is preliminary data.</text>
</comment>
<dbReference type="Pfam" id="PF12741">
    <property type="entry name" value="SusD-like"/>
    <property type="match status" value="1"/>
</dbReference>
<keyword evidence="2" id="KW-1185">Reference proteome</keyword>
<organism evidence="1 2">
    <name type="scientific">Deminuibacter soli</name>
    <dbReference type="NCBI Taxonomy" id="2291815"/>
    <lineage>
        <taxon>Bacteria</taxon>
        <taxon>Pseudomonadati</taxon>
        <taxon>Bacteroidota</taxon>
        <taxon>Chitinophagia</taxon>
        <taxon>Chitinophagales</taxon>
        <taxon>Chitinophagaceae</taxon>
        <taxon>Deminuibacter</taxon>
    </lineage>
</organism>
<dbReference type="OrthoDB" id="614457at2"/>